<dbReference type="Proteomes" id="UP001362999">
    <property type="component" value="Unassembled WGS sequence"/>
</dbReference>
<evidence type="ECO:0000256" key="1">
    <source>
        <dbReference type="SAM" id="MobiDB-lite"/>
    </source>
</evidence>
<organism evidence="2 3">
    <name type="scientific">Favolaschia claudopus</name>
    <dbReference type="NCBI Taxonomy" id="2862362"/>
    <lineage>
        <taxon>Eukaryota</taxon>
        <taxon>Fungi</taxon>
        <taxon>Dikarya</taxon>
        <taxon>Basidiomycota</taxon>
        <taxon>Agaricomycotina</taxon>
        <taxon>Agaricomycetes</taxon>
        <taxon>Agaricomycetidae</taxon>
        <taxon>Agaricales</taxon>
        <taxon>Marasmiineae</taxon>
        <taxon>Mycenaceae</taxon>
        <taxon>Favolaschia</taxon>
    </lineage>
</organism>
<gene>
    <name evidence="2" type="ORF">R3P38DRAFT_3573396</name>
</gene>
<proteinExistence type="predicted"/>
<sequence>MYKQLQHFFSSVMEIDSEPEEALPAFVPADKLYKDVPRQVSAACKAAREIPVSVIKRLPMDDMAVADFLAIQLPDVAENSQRFVSRFNMSWFSFDPPNCGEDALWAITSIPPLDSVRQLENDVSQAWLDGTQSILNPSDPSQRLPLWSPNFFRKIIALRAAQQKCTESRNWLPDSEQWVLKYVSWNSRHAVGCPLYIKDVFNLDKQDDGAARRLFTNILFSFLVGFDGDLRHPSLEGLFILTFIFGELFDAWMNLSMPHIERVVCVFRARHFFTIWRYNILAAERRYPDLFQKQSSFLADTSFNILMRLCDQFILLTLAHLEYYPNIPFMPWHHGTHFLEHFFGIARSFIADFSFGQFIEMYRHILIRQRILSSGQYSTKKEKDSNNGYCFDFVDSGMKPEEIAALKDIPSRADIDRACEIAWNEAAALATQFAKMQIPTLPLDVSDLHPNFQAPNARPPSDNDSDDEVEDDDAQVVLNLSPANLETDVIRIKPSPSPRQPADEDVSLPGSSLSPAQAIAHASHQATIEKRLEDNPDTLATVSGRISIAKLLNPVDPPFIGPELRPIPSFLAGAQPILRATLVAQRERHCAGTHVHSEEDRKPETDVRYLGGKFSLNHASHQLKEGVQQSEGLRNDTAFQKARFRRWVAAGPPVEWKTGCDLHTSLGKLVVPHIKTRGINSLTPIRLDSLVIMRTHQRIYLGKVKGIYRYGAVSGKHESFTDAETVDGLSYLSLEVYEQVGISSNMSPNNPTAHGLALFTHAPISELVYLMSGAVLTFNAQGDEQTFNLSAGDFGWECWQKLTMEESRRTLHVGVDDDEISSDDEEGYVEEEGKKKRKPKPPRGAVKKAKTSKSRGGRTAGGTATKGKGAGTRKNGGAGQKASKK</sequence>
<feature type="region of interest" description="Disordered" evidence="1">
    <location>
        <begin position="814"/>
        <end position="885"/>
    </location>
</feature>
<reference evidence="2 3" key="1">
    <citation type="journal article" date="2024" name="J Genomics">
        <title>Draft genome sequencing and assembly of Favolaschia claudopus CIRM-BRFM 2984 isolated from oak limbs.</title>
        <authorList>
            <person name="Navarro D."/>
            <person name="Drula E."/>
            <person name="Chaduli D."/>
            <person name="Cazenave R."/>
            <person name="Ahrendt S."/>
            <person name="Wang J."/>
            <person name="Lipzen A."/>
            <person name="Daum C."/>
            <person name="Barry K."/>
            <person name="Grigoriev I.V."/>
            <person name="Favel A."/>
            <person name="Rosso M.N."/>
            <person name="Martin F."/>
        </authorList>
    </citation>
    <scope>NUCLEOTIDE SEQUENCE [LARGE SCALE GENOMIC DNA]</scope>
    <source>
        <strain evidence="2 3">CIRM-BRFM 2984</strain>
    </source>
</reference>
<dbReference type="EMBL" id="JAWWNJ010000056">
    <property type="protein sequence ID" value="KAK7014640.1"/>
    <property type="molecule type" value="Genomic_DNA"/>
</dbReference>
<keyword evidence="3" id="KW-1185">Reference proteome</keyword>
<feature type="region of interest" description="Disordered" evidence="1">
    <location>
        <begin position="447"/>
        <end position="471"/>
    </location>
</feature>
<feature type="compositionally biased region" description="Acidic residues" evidence="1">
    <location>
        <begin position="816"/>
        <end position="830"/>
    </location>
</feature>
<evidence type="ECO:0000313" key="3">
    <source>
        <dbReference type="Proteomes" id="UP001362999"/>
    </source>
</evidence>
<evidence type="ECO:0000313" key="2">
    <source>
        <dbReference type="EMBL" id="KAK7014640.1"/>
    </source>
</evidence>
<dbReference type="AlphaFoldDB" id="A0AAW0APM8"/>
<comment type="caution">
    <text evidence="2">The sequence shown here is derived from an EMBL/GenBank/DDBJ whole genome shotgun (WGS) entry which is preliminary data.</text>
</comment>
<protein>
    <submittedName>
        <fullName evidence="2">Uncharacterized protein</fullName>
    </submittedName>
</protein>
<name>A0AAW0APM8_9AGAR</name>
<feature type="compositionally biased region" description="Basic residues" evidence="1">
    <location>
        <begin position="835"/>
        <end position="856"/>
    </location>
</feature>
<accession>A0AAW0APM8</accession>
<feature type="region of interest" description="Disordered" evidence="1">
    <location>
        <begin position="487"/>
        <end position="512"/>
    </location>
</feature>
<feature type="compositionally biased region" description="Gly residues" evidence="1">
    <location>
        <begin position="868"/>
        <end position="879"/>
    </location>
</feature>